<evidence type="ECO:0000313" key="3">
    <source>
        <dbReference type="EMBL" id="GBM64448.1"/>
    </source>
</evidence>
<evidence type="ECO:0000313" key="4">
    <source>
        <dbReference type="Proteomes" id="UP000499080"/>
    </source>
</evidence>
<reference evidence="3 4" key="1">
    <citation type="journal article" date="2019" name="Sci. Rep.">
        <title>Orb-weaving spider Araneus ventricosus genome elucidates the spidroin gene catalogue.</title>
        <authorList>
            <person name="Kono N."/>
            <person name="Nakamura H."/>
            <person name="Ohtoshi R."/>
            <person name="Moran D.A.P."/>
            <person name="Shinohara A."/>
            <person name="Yoshida Y."/>
            <person name="Fujiwara M."/>
            <person name="Mori M."/>
            <person name="Tomita M."/>
            <person name="Arakawa K."/>
        </authorList>
    </citation>
    <scope>NUCLEOTIDE SEQUENCE [LARGE SCALE GENOMIC DNA]</scope>
</reference>
<dbReference type="OrthoDB" id="1055148at2759"/>
<dbReference type="GO" id="GO:0005506">
    <property type="term" value="F:iron ion binding"/>
    <property type="evidence" value="ECO:0007669"/>
    <property type="project" value="InterPro"/>
</dbReference>
<keyword evidence="4" id="KW-1185">Reference proteome</keyword>
<proteinExistence type="inferred from homology"/>
<sequence>MPELSFSDLVRGELRSCCDLVRGRRNCPGEKIAWKEILYYFSEIIKKFEISTPPGIDPEFEVNSGMNKHLVPQPLCFKERNI</sequence>
<keyword evidence="2" id="KW-0560">Oxidoreductase</keyword>
<organism evidence="3 4">
    <name type="scientific">Araneus ventricosus</name>
    <name type="common">Orbweaver spider</name>
    <name type="synonym">Epeira ventricosa</name>
    <dbReference type="NCBI Taxonomy" id="182803"/>
    <lineage>
        <taxon>Eukaryota</taxon>
        <taxon>Metazoa</taxon>
        <taxon>Ecdysozoa</taxon>
        <taxon>Arthropoda</taxon>
        <taxon>Chelicerata</taxon>
        <taxon>Arachnida</taxon>
        <taxon>Araneae</taxon>
        <taxon>Araneomorphae</taxon>
        <taxon>Entelegynae</taxon>
        <taxon>Araneoidea</taxon>
        <taxon>Araneidae</taxon>
        <taxon>Araneus</taxon>
    </lineage>
</organism>
<dbReference type="InterPro" id="IPR036396">
    <property type="entry name" value="Cyt_P450_sf"/>
</dbReference>
<evidence type="ECO:0000256" key="1">
    <source>
        <dbReference type="ARBA" id="ARBA00010617"/>
    </source>
</evidence>
<dbReference type="AlphaFoldDB" id="A0A4Y2HGI2"/>
<dbReference type="SUPFAM" id="SSF48264">
    <property type="entry name" value="Cytochrome P450"/>
    <property type="match status" value="1"/>
</dbReference>
<dbReference type="Pfam" id="PF00067">
    <property type="entry name" value="p450"/>
    <property type="match status" value="1"/>
</dbReference>
<comment type="caution">
    <text evidence="3">The sequence shown here is derived from an EMBL/GenBank/DDBJ whole genome shotgun (WGS) entry which is preliminary data.</text>
</comment>
<dbReference type="Proteomes" id="UP000499080">
    <property type="component" value="Unassembled WGS sequence"/>
</dbReference>
<dbReference type="EMBL" id="BGPR01001930">
    <property type="protein sequence ID" value="GBM64448.1"/>
    <property type="molecule type" value="Genomic_DNA"/>
</dbReference>
<evidence type="ECO:0000256" key="2">
    <source>
        <dbReference type="ARBA" id="ARBA00023033"/>
    </source>
</evidence>
<comment type="similarity">
    <text evidence="1">Belongs to the cytochrome P450 family.</text>
</comment>
<name>A0A4Y2HGI2_ARAVE</name>
<dbReference type="InterPro" id="IPR001128">
    <property type="entry name" value="Cyt_P450"/>
</dbReference>
<gene>
    <name evidence="3" type="ORF">AVEN_194213_1</name>
</gene>
<accession>A0A4Y2HGI2</accession>
<dbReference type="GO" id="GO:0016705">
    <property type="term" value="F:oxidoreductase activity, acting on paired donors, with incorporation or reduction of molecular oxygen"/>
    <property type="evidence" value="ECO:0007669"/>
    <property type="project" value="InterPro"/>
</dbReference>
<dbReference type="Gene3D" id="1.10.630.10">
    <property type="entry name" value="Cytochrome P450"/>
    <property type="match status" value="1"/>
</dbReference>
<dbReference type="GO" id="GO:0020037">
    <property type="term" value="F:heme binding"/>
    <property type="evidence" value="ECO:0007669"/>
    <property type="project" value="InterPro"/>
</dbReference>
<dbReference type="GO" id="GO:0004497">
    <property type="term" value="F:monooxygenase activity"/>
    <property type="evidence" value="ECO:0007669"/>
    <property type="project" value="UniProtKB-KW"/>
</dbReference>
<keyword evidence="2" id="KW-0503">Monooxygenase</keyword>
<protein>
    <submittedName>
        <fullName evidence="3">Uncharacterized protein</fullName>
    </submittedName>
</protein>